<evidence type="ECO:0000259" key="5">
    <source>
        <dbReference type="PROSITE" id="PS51891"/>
    </source>
</evidence>
<comment type="similarity">
    <text evidence="1">Belongs to the Gfa family.</text>
</comment>
<organism evidence="6 7">
    <name type="scientific">Roseospirillum parvum</name>
    <dbReference type="NCBI Taxonomy" id="83401"/>
    <lineage>
        <taxon>Bacteria</taxon>
        <taxon>Pseudomonadati</taxon>
        <taxon>Pseudomonadota</taxon>
        <taxon>Alphaproteobacteria</taxon>
        <taxon>Rhodospirillales</taxon>
        <taxon>Rhodospirillaceae</taxon>
        <taxon>Roseospirillum</taxon>
    </lineage>
</organism>
<sequence length="153" mass="16391">MTLSADPYHRPPSAPLPLTGGCQCGHVRYALDGPFGGSAHCHCTDCRAAHGAPFVTWTTVAWRGFRLTAGAPTWRRSSPRAARAFCPRCGTPLLFRADAWPDEVDVATATLDHPDAVTPDHHLFVGSALPWVCLNDGLPRHVADSASPRLDSA</sequence>
<dbReference type="EMBL" id="FNCV01000007">
    <property type="protein sequence ID" value="SDH49820.1"/>
    <property type="molecule type" value="Genomic_DNA"/>
</dbReference>
<dbReference type="STRING" id="83401.SAMN05421742_107118"/>
<dbReference type="RefSeq" id="WP_092620064.1">
    <property type="nucleotide sequence ID" value="NZ_FNCV01000007.1"/>
</dbReference>
<dbReference type="PROSITE" id="PS51891">
    <property type="entry name" value="CENP_V_GFA"/>
    <property type="match status" value="1"/>
</dbReference>
<protein>
    <submittedName>
        <fullName evidence="6">Uncharacterized conserved protein</fullName>
    </submittedName>
</protein>
<dbReference type="SUPFAM" id="SSF51316">
    <property type="entry name" value="Mss4-like"/>
    <property type="match status" value="1"/>
</dbReference>
<evidence type="ECO:0000256" key="2">
    <source>
        <dbReference type="ARBA" id="ARBA00022723"/>
    </source>
</evidence>
<keyword evidence="4" id="KW-0456">Lyase</keyword>
<dbReference type="AlphaFoldDB" id="A0A1G8CXZ9"/>
<accession>A0A1G8CXZ9</accession>
<keyword evidence="7" id="KW-1185">Reference proteome</keyword>
<dbReference type="InterPro" id="IPR011057">
    <property type="entry name" value="Mss4-like_sf"/>
</dbReference>
<dbReference type="PANTHER" id="PTHR33337:SF40">
    <property type="entry name" value="CENP-V_GFA DOMAIN-CONTAINING PROTEIN-RELATED"/>
    <property type="match status" value="1"/>
</dbReference>
<dbReference type="Gene3D" id="3.90.1590.10">
    <property type="entry name" value="glutathione-dependent formaldehyde- activating enzyme (gfa)"/>
    <property type="match status" value="1"/>
</dbReference>
<keyword evidence="2" id="KW-0479">Metal-binding</keyword>
<dbReference type="GO" id="GO:0046872">
    <property type="term" value="F:metal ion binding"/>
    <property type="evidence" value="ECO:0007669"/>
    <property type="project" value="UniProtKB-KW"/>
</dbReference>
<dbReference type="Proteomes" id="UP000217076">
    <property type="component" value="Unassembled WGS sequence"/>
</dbReference>
<dbReference type="InterPro" id="IPR006913">
    <property type="entry name" value="CENP-V/GFA"/>
</dbReference>
<keyword evidence="3" id="KW-0862">Zinc</keyword>
<proteinExistence type="inferred from homology"/>
<evidence type="ECO:0000313" key="6">
    <source>
        <dbReference type="EMBL" id="SDH49820.1"/>
    </source>
</evidence>
<dbReference type="GO" id="GO:0016846">
    <property type="term" value="F:carbon-sulfur lyase activity"/>
    <property type="evidence" value="ECO:0007669"/>
    <property type="project" value="InterPro"/>
</dbReference>
<dbReference type="Pfam" id="PF04828">
    <property type="entry name" value="GFA"/>
    <property type="match status" value="1"/>
</dbReference>
<dbReference type="PANTHER" id="PTHR33337">
    <property type="entry name" value="GFA DOMAIN-CONTAINING PROTEIN"/>
    <property type="match status" value="1"/>
</dbReference>
<name>A0A1G8CXZ9_9PROT</name>
<dbReference type="OrthoDB" id="9807246at2"/>
<evidence type="ECO:0000256" key="4">
    <source>
        <dbReference type="ARBA" id="ARBA00023239"/>
    </source>
</evidence>
<evidence type="ECO:0000313" key="7">
    <source>
        <dbReference type="Proteomes" id="UP000217076"/>
    </source>
</evidence>
<reference evidence="7" key="1">
    <citation type="submission" date="2016-10" db="EMBL/GenBank/DDBJ databases">
        <authorList>
            <person name="Varghese N."/>
            <person name="Submissions S."/>
        </authorList>
    </citation>
    <scope>NUCLEOTIDE SEQUENCE [LARGE SCALE GENOMIC DNA]</scope>
    <source>
        <strain evidence="7">930I</strain>
    </source>
</reference>
<feature type="domain" description="CENP-V/GFA" evidence="5">
    <location>
        <begin position="18"/>
        <end position="132"/>
    </location>
</feature>
<gene>
    <name evidence="6" type="ORF">SAMN05421742_107118</name>
</gene>
<evidence type="ECO:0000256" key="3">
    <source>
        <dbReference type="ARBA" id="ARBA00022833"/>
    </source>
</evidence>
<evidence type="ECO:0000256" key="1">
    <source>
        <dbReference type="ARBA" id="ARBA00005495"/>
    </source>
</evidence>